<comment type="caution">
    <text evidence="2">The sequence shown here is derived from an EMBL/GenBank/DDBJ whole genome shotgun (WGS) entry which is preliminary data.</text>
</comment>
<organism evidence="2 3">
    <name type="scientific">Thalassospira mesophila</name>
    <dbReference type="NCBI Taxonomy" id="1293891"/>
    <lineage>
        <taxon>Bacteria</taxon>
        <taxon>Pseudomonadati</taxon>
        <taxon>Pseudomonadota</taxon>
        <taxon>Alphaproteobacteria</taxon>
        <taxon>Rhodospirillales</taxon>
        <taxon>Thalassospiraceae</taxon>
        <taxon>Thalassospira</taxon>
    </lineage>
</organism>
<dbReference type="AlphaFoldDB" id="A0A1Y2L3V7"/>
<accession>A0A1Y2L3V7</accession>
<evidence type="ECO:0000313" key="3">
    <source>
        <dbReference type="Proteomes" id="UP000193391"/>
    </source>
</evidence>
<sequence>MDGAILPQGRIGNNDKHPTNFAKMPFHRSKTRLAQTQKRLQLGSHRRFKGKIYVVNGATALKSAAL</sequence>
<gene>
    <name evidence="2" type="ORF">TMES_09790</name>
</gene>
<dbReference type="EMBL" id="JFKA01000003">
    <property type="protein sequence ID" value="OSQ38983.1"/>
    <property type="molecule type" value="Genomic_DNA"/>
</dbReference>
<evidence type="ECO:0000313" key="2">
    <source>
        <dbReference type="EMBL" id="OSQ38983.1"/>
    </source>
</evidence>
<keyword evidence="3" id="KW-1185">Reference proteome</keyword>
<name>A0A1Y2L3V7_9PROT</name>
<evidence type="ECO:0000256" key="1">
    <source>
        <dbReference type="SAM" id="MobiDB-lite"/>
    </source>
</evidence>
<feature type="region of interest" description="Disordered" evidence="1">
    <location>
        <begin position="1"/>
        <end position="20"/>
    </location>
</feature>
<reference evidence="2 3" key="1">
    <citation type="submission" date="2014-03" db="EMBL/GenBank/DDBJ databases">
        <title>The draft genome sequence of Thalassospira mesophila JCM 18969.</title>
        <authorList>
            <person name="Lai Q."/>
            <person name="Shao Z."/>
        </authorList>
    </citation>
    <scope>NUCLEOTIDE SEQUENCE [LARGE SCALE GENOMIC DNA]</scope>
    <source>
        <strain evidence="2 3">JCM 18969</strain>
    </source>
</reference>
<proteinExistence type="predicted"/>
<protein>
    <submittedName>
        <fullName evidence="2">Uncharacterized protein</fullName>
    </submittedName>
</protein>
<dbReference type="Proteomes" id="UP000193391">
    <property type="component" value="Unassembled WGS sequence"/>
</dbReference>